<dbReference type="SMART" id="SM00181">
    <property type="entry name" value="EGF"/>
    <property type="match status" value="1"/>
</dbReference>
<dbReference type="Ensembl" id="ENSACDT00005012143.1">
    <property type="protein sequence ID" value="ENSACDP00005010104.1"/>
    <property type="gene ID" value="ENSACDG00005007384.1"/>
</dbReference>
<feature type="domain" description="EGF-like" evidence="6">
    <location>
        <begin position="19"/>
        <end position="54"/>
    </location>
</feature>
<keyword evidence="8" id="KW-1185">Reference proteome</keyword>
<comment type="caution">
    <text evidence="5">Lacks conserved residue(s) required for the propagation of feature annotation.</text>
</comment>
<accession>A0A8B9DRL5</accession>
<evidence type="ECO:0000259" key="6">
    <source>
        <dbReference type="PROSITE" id="PS50026"/>
    </source>
</evidence>
<dbReference type="InterPro" id="IPR000742">
    <property type="entry name" value="EGF"/>
</dbReference>
<evidence type="ECO:0000313" key="8">
    <source>
        <dbReference type="Proteomes" id="UP000694521"/>
    </source>
</evidence>
<proteinExistence type="predicted"/>
<dbReference type="SUPFAM" id="SSF57196">
    <property type="entry name" value="EGF/Laminin"/>
    <property type="match status" value="1"/>
</dbReference>
<evidence type="ECO:0000313" key="7">
    <source>
        <dbReference type="Ensembl" id="ENSACDP00005010104.1"/>
    </source>
</evidence>
<keyword evidence="1 5" id="KW-0245">EGF-like domain</keyword>
<keyword evidence="2" id="KW-0732">Signal</keyword>
<evidence type="ECO:0000256" key="4">
    <source>
        <dbReference type="ARBA" id="ARBA00023157"/>
    </source>
</evidence>
<evidence type="ECO:0000256" key="5">
    <source>
        <dbReference type="PROSITE-ProRule" id="PRU00076"/>
    </source>
</evidence>
<reference evidence="7" key="2">
    <citation type="submission" date="2025-09" db="UniProtKB">
        <authorList>
            <consortium name="Ensembl"/>
        </authorList>
    </citation>
    <scope>IDENTIFICATION</scope>
</reference>
<dbReference type="AlphaFoldDB" id="A0A8B9DRL5"/>
<keyword evidence="3" id="KW-0677">Repeat</keyword>
<dbReference type="PROSITE" id="PS50026">
    <property type="entry name" value="EGF_3"/>
    <property type="match status" value="1"/>
</dbReference>
<name>A0A8B9DRL5_ANSCY</name>
<keyword evidence="4" id="KW-1015">Disulfide bond</keyword>
<evidence type="ECO:0000256" key="3">
    <source>
        <dbReference type="ARBA" id="ARBA00022737"/>
    </source>
</evidence>
<sequence length="74" mass="7778">ASVIILPVSGVGLSVDVQSSFLCKPNPCLNQGVCILGPGSYRCECHGWEGPHCESSKPQQTPTVTGLVRSAQPR</sequence>
<evidence type="ECO:0000256" key="1">
    <source>
        <dbReference type="ARBA" id="ARBA00022536"/>
    </source>
</evidence>
<evidence type="ECO:0000256" key="2">
    <source>
        <dbReference type="ARBA" id="ARBA00022729"/>
    </source>
</evidence>
<protein>
    <recommendedName>
        <fullName evidence="6">EGF-like domain-containing protein</fullName>
    </recommendedName>
</protein>
<dbReference type="CDD" id="cd00054">
    <property type="entry name" value="EGF_CA"/>
    <property type="match status" value="1"/>
</dbReference>
<organism evidence="7 8">
    <name type="scientific">Anser cygnoides</name>
    <name type="common">Swan goose</name>
    <dbReference type="NCBI Taxonomy" id="8845"/>
    <lineage>
        <taxon>Eukaryota</taxon>
        <taxon>Metazoa</taxon>
        <taxon>Chordata</taxon>
        <taxon>Craniata</taxon>
        <taxon>Vertebrata</taxon>
        <taxon>Euteleostomi</taxon>
        <taxon>Archelosauria</taxon>
        <taxon>Archosauria</taxon>
        <taxon>Dinosauria</taxon>
        <taxon>Saurischia</taxon>
        <taxon>Theropoda</taxon>
        <taxon>Coelurosauria</taxon>
        <taxon>Aves</taxon>
        <taxon>Neognathae</taxon>
        <taxon>Galloanserae</taxon>
        <taxon>Anseriformes</taxon>
        <taxon>Anatidae</taxon>
        <taxon>Anserinae</taxon>
        <taxon>Anser</taxon>
    </lineage>
</organism>
<dbReference type="Gene3D" id="2.10.25.10">
    <property type="entry name" value="Laminin"/>
    <property type="match status" value="1"/>
</dbReference>
<dbReference type="Proteomes" id="UP000694521">
    <property type="component" value="Unplaced"/>
</dbReference>
<dbReference type="FunFam" id="2.10.25.10:FF:000066">
    <property type="entry name" value="FAT atypical cadherin 4"/>
    <property type="match status" value="1"/>
</dbReference>
<reference evidence="7" key="1">
    <citation type="submission" date="2025-08" db="UniProtKB">
        <authorList>
            <consortium name="Ensembl"/>
        </authorList>
    </citation>
    <scope>IDENTIFICATION</scope>
</reference>
<dbReference type="Pfam" id="PF00008">
    <property type="entry name" value="EGF"/>
    <property type="match status" value="1"/>
</dbReference>